<comment type="caution">
    <text evidence="1">The sequence shown here is derived from an EMBL/GenBank/DDBJ whole genome shotgun (WGS) entry which is preliminary data.</text>
</comment>
<gene>
    <name evidence="1" type="ORF">V5799_008905</name>
</gene>
<evidence type="ECO:0000313" key="1">
    <source>
        <dbReference type="EMBL" id="KAK8784731.1"/>
    </source>
</evidence>
<dbReference type="AlphaFoldDB" id="A0AAQ4FD93"/>
<proteinExistence type="predicted"/>
<dbReference type="EMBL" id="JARKHS020004318">
    <property type="protein sequence ID" value="KAK8784731.1"/>
    <property type="molecule type" value="Genomic_DNA"/>
</dbReference>
<organism evidence="1 2">
    <name type="scientific">Amblyomma americanum</name>
    <name type="common">Lone star tick</name>
    <dbReference type="NCBI Taxonomy" id="6943"/>
    <lineage>
        <taxon>Eukaryota</taxon>
        <taxon>Metazoa</taxon>
        <taxon>Ecdysozoa</taxon>
        <taxon>Arthropoda</taxon>
        <taxon>Chelicerata</taxon>
        <taxon>Arachnida</taxon>
        <taxon>Acari</taxon>
        <taxon>Parasitiformes</taxon>
        <taxon>Ixodida</taxon>
        <taxon>Ixodoidea</taxon>
        <taxon>Ixodidae</taxon>
        <taxon>Amblyomminae</taxon>
        <taxon>Amblyomma</taxon>
    </lineage>
</organism>
<accession>A0AAQ4FD93</accession>
<protein>
    <submittedName>
        <fullName evidence="1">Uncharacterized protein</fullName>
    </submittedName>
</protein>
<keyword evidence="2" id="KW-1185">Reference proteome</keyword>
<name>A0AAQ4FD93_AMBAM</name>
<evidence type="ECO:0000313" key="2">
    <source>
        <dbReference type="Proteomes" id="UP001321473"/>
    </source>
</evidence>
<dbReference type="Proteomes" id="UP001321473">
    <property type="component" value="Unassembled WGS sequence"/>
</dbReference>
<sequence length="110" mass="12133">MYSAEMQRAVCGNVRIGRWLQCGARCLALYTFRDAHLGRHRHSEHPLRCCQHLRRSCSRAADGNVPERAQNADGAIASGSVKPVECVFPGVAAVCPGPRPGRQWSSKFSR</sequence>
<reference evidence="1 2" key="1">
    <citation type="journal article" date="2023" name="Arcadia Sci">
        <title>De novo assembly of a long-read Amblyomma americanum tick genome.</title>
        <authorList>
            <person name="Chou S."/>
            <person name="Poskanzer K.E."/>
            <person name="Rollins M."/>
            <person name="Thuy-Boun P.S."/>
        </authorList>
    </citation>
    <scope>NUCLEOTIDE SEQUENCE [LARGE SCALE GENOMIC DNA]</scope>
    <source>
        <strain evidence="1">F_SG_1</strain>
        <tissue evidence="1">Salivary glands</tissue>
    </source>
</reference>